<dbReference type="Proteomes" id="UP000238348">
    <property type="component" value="Chromosome"/>
</dbReference>
<dbReference type="GO" id="GO:0003700">
    <property type="term" value="F:DNA-binding transcription factor activity"/>
    <property type="evidence" value="ECO:0007669"/>
    <property type="project" value="InterPro"/>
</dbReference>
<evidence type="ECO:0000313" key="3">
    <source>
        <dbReference type="Proteomes" id="UP000238348"/>
    </source>
</evidence>
<dbReference type="SUPFAM" id="SSF46785">
    <property type="entry name" value="Winged helix' DNA-binding domain"/>
    <property type="match status" value="1"/>
</dbReference>
<dbReference type="InterPro" id="IPR001845">
    <property type="entry name" value="HTH_ArsR_DNA-bd_dom"/>
</dbReference>
<dbReference type="Pfam" id="PF12840">
    <property type="entry name" value="HTH_20"/>
    <property type="match status" value="1"/>
</dbReference>
<dbReference type="Gene3D" id="1.10.10.10">
    <property type="entry name" value="Winged helix-like DNA-binding domain superfamily/Winged helix DNA-binding domain"/>
    <property type="match status" value="1"/>
</dbReference>
<dbReference type="InterPro" id="IPR036390">
    <property type="entry name" value="WH_DNA-bd_sf"/>
</dbReference>
<dbReference type="PANTHER" id="PTHR38600:SF1">
    <property type="entry name" value="TRANSCRIPTIONAL REGULATORY PROTEIN"/>
    <property type="match status" value="1"/>
</dbReference>
<protein>
    <submittedName>
        <fullName evidence="2">ArsR family transcriptional regulator</fullName>
    </submittedName>
</protein>
<dbReference type="PRINTS" id="PR00778">
    <property type="entry name" value="HTHARSR"/>
</dbReference>
<evidence type="ECO:0000259" key="1">
    <source>
        <dbReference type="SMART" id="SM00418"/>
    </source>
</evidence>
<dbReference type="InterPro" id="IPR011991">
    <property type="entry name" value="ArsR-like_HTH"/>
</dbReference>
<organism evidence="2 3">
    <name type="scientific">Sorangium cellulosum</name>
    <name type="common">Polyangium cellulosum</name>
    <dbReference type="NCBI Taxonomy" id="56"/>
    <lineage>
        <taxon>Bacteria</taxon>
        <taxon>Pseudomonadati</taxon>
        <taxon>Myxococcota</taxon>
        <taxon>Polyangia</taxon>
        <taxon>Polyangiales</taxon>
        <taxon>Polyangiaceae</taxon>
        <taxon>Sorangium</taxon>
    </lineage>
</organism>
<dbReference type="EMBL" id="CP012673">
    <property type="protein sequence ID" value="AUX44662.1"/>
    <property type="molecule type" value="Genomic_DNA"/>
</dbReference>
<proteinExistence type="predicted"/>
<feature type="domain" description="HTH arsR-type" evidence="1">
    <location>
        <begin position="15"/>
        <end position="90"/>
    </location>
</feature>
<dbReference type="InterPro" id="IPR036388">
    <property type="entry name" value="WH-like_DNA-bd_sf"/>
</dbReference>
<sequence>MLYSNNMSSADLDDLVFKALADGRRREILDLLADGPKTTGELCAHFVDWDRCTVMQHLGVLEKAELVIVKREGRHRWNYLNVLPIKRIHDRWISRYASAAVDLLDRLKHDLET</sequence>
<reference evidence="2 3" key="1">
    <citation type="submission" date="2015-09" db="EMBL/GenBank/DDBJ databases">
        <title>Sorangium comparison.</title>
        <authorList>
            <person name="Zaburannyi N."/>
            <person name="Bunk B."/>
            <person name="Overmann J."/>
            <person name="Mueller R."/>
        </authorList>
    </citation>
    <scope>NUCLEOTIDE SEQUENCE [LARGE SCALE GENOMIC DNA]</scope>
    <source>
        <strain evidence="2 3">So ce26</strain>
    </source>
</reference>
<name>A0A2L0EZD0_SORCE</name>
<dbReference type="PANTHER" id="PTHR38600">
    <property type="entry name" value="TRANSCRIPTIONAL REGULATORY PROTEIN"/>
    <property type="match status" value="1"/>
</dbReference>
<dbReference type="AlphaFoldDB" id="A0A2L0EZD0"/>
<evidence type="ECO:0000313" key="2">
    <source>
        <dbReference type="EMBL" id="AUX44662.1"/>
    </source>
</evidence>
<gene>
    <name evidence="2" type="primary">arsR</name>
    <name evidence="2" type="ORF">SOCE26_061290</name>
</gene>
<accession>A0A2L0EZD0</accession>
<dbReference type="SMART" id="SM00418">
    <property type="entry name" value="HTH_ARSR"/>
    <property type="match status" value="1"/>
</dbReference>
<dbReference type="CDD" id="cd00090">
    <property type="entry name" value="HTH_ARSR"/>
    <property type="match status" value="1"/>
</dbReference>